<feature type="region of interest" description="Disordered" evidence="1">
    <location>
        <begin position="293"/>
        <end position="336"/>
    </location>
</feature>
<proteinExistence type="predicted"/>
<dbReference type="Proteomes" id="UP001344447">
    <property type="component" value="Unassembled WGS sequence"/>
</dbReference>
<comment type="caution">
    <text evidence="2">The sequence shown here is derived from an EMBL/GenBank/DDBJ whole genome shotgun (WGS) entry which is preliminary data.</text>
</comment>
<evidence type="ECO:0008006" key="4">
    <source>
        <dbReference type="Google" id="ProtNLM"/>
    </source>
</evidence>
<dbReference type="InterPro" id="IPR039905">
    <property type="entry name" value="CD2BP2/Lin1"/>
</dbReference>
<sequence>MSNSNKEDDKNSREKKVRFSNDIQTKTIEEDYNNNFNNSNDNYEQNETKVNNGDDNFEKEILKQIEIGNEKQKKRDEEFKEKNKIQDLSKEHKYKEDVINNQIDSVQGEVYLDSDDDENQKKEVEKIYKKVRGKRALFKNDDEYSDDDNDKMNDKTKKSDNNNNDEEEEEEEEEEIEYDSFNLKDENEQGYFDASGNFVFRKDKKEDDAWLQEYDQVWSTKVPKISKRDLKKQNDQQTEEEEDLWEIEHQKELKKRRLGQSNDEKSLRLERLNKIYNILQSDKESVLSALRRLSGNPTGSNKRPEIKRKNPPKNKRSNTDTTSTTTTTTTTTQSESDKKLFNQLTELADTLLSNGFVNIYSETKYSINETFKKENYQPLP</sequence>
<gene>
    <name evidence="2" type="ORF">RB653_007297</name>
</gene>
<dbReference type="GO" id="GO:0005682">
    <property type="term" value="C:U5 snRNP"/>
    <property type="evidence" value="ECO:0007669"/>
    <property type="project" value="InterPro"/>
</dbReference>
<organism evidence="2 3">
    <name type="scientific">Dictyostelium firmibasis</name>
    <dbReference type="NCBI Taxonomy" id="79012"/>
    <lineage>
        <taxon>Eukaryota</taxon>
        <taxon>Amoebozoa</taxon>
        <taxon>Evosea</taxon>
        <taxon>Eumycetozoa</taxon>
        <taxon>Dictyostelia</taxon>
        <taxon>Dictyosteliales</taxon>
        <taxon>Dictyosteliaceae</taxon>
        <taxon>Dictyostelium</taxon>
    </lineage>
</organism>
<protein>
    <recommendedName>
        <fullName evidence="4">GYF domain-containing protein</fullName>
    </recommendedName>
</protein>
<keyword evidence="3" id="KW-1185">Reference proteome</keyword>
<feature type="compositionally biased region" description="Basic and acidic residues" evidence="1">
    <location>
        <begin position="56"/>
        <end position="98"/>
    </location>
</feature>
<evidence type="ECO:0000313" key="2">
    <source>
        <dbReference type="EMBL" id="KAK5576156.1"/>
    </source>
</evidence>
<feature type="region of interest" description="Disordered" evidence="1">
    <location>
        <begin position="138"/>
        <end position="187"/>
    </location>
</feature>
<accession>A0AAN7YR39</accession>
<dbReference type="PANTHER" id="PTHR13138:SF3">
    <property type="entry name" value="CD2 ANTIGEN CYTOPLASMIC TAIL-BINDING PROTEIN 2"/>
    <property type="match status" value="1"/>
</dbReference>
<feature type="compositionally biased region" description="Low complexity" evidence="1">
    <location>
        <begin position="33"/>
        <end position="45"/>
    </location>
</feature>
<name>A0AAN7YR39_9MYCE</name>
<feature type="compositionally biased region" description="Basic and acidic residues" evidence="1">
    <location>
        <begin position="150"/>
        <end position="160"/>
    </location>
</feature>
<feature type="region of interest" description="Disordered" evidence="1">
    <location>
        <begin position="223"/>
        <end position="246"/>
    </location>
</feature>
<evidence type="ECO:0000313" key="3">
    <source>
        <dbReference type="Proteomes" id="UP001344447"/>
    </source>
</evidence>
<feature type="region of interest" description="Disordered" evidence="1">
    <location>
        <begin position="1"/>
        <end position="100"/>
    </location>
</feature>
<feature type="compositionally biased region" description="Basic and acidic residues" evidence="1">
    <location>
        <begin position="1"/>
        <end position="19"/>
    </location>
</feature>
<reference evidence="2 3" key="1">
    <citation type="submission" date="2023-11" db="EMBL/GenBank/DDBJ databases">
        <title>Dfirmibasis_genome.</title>
        <authorList>
            <person name="Edelbroek B."/>
            <person name="Kjellin J."/>
            <person name="Jerlstrom-Hultqvist J."/>
            <person name="Soderbom F."/>
        </authorList>
    </citation>
    <scope>NUCLEOTIDE SEQUENCE [LARGE SCALE GENOMIC DNA]</scope>
    <source>
        <strain evidence="2 3">TNS-C-14</strain>
    </source>
</reference>
<evidence type="ECO:0000256" key="1">
    <source>
        <dbReference type="SAM" id="MobiDB-lite"/>
    </source>
</evidence>
<feature type="compositionally biased region" description="Low complexity" evidence="1">
    <location>
        <begin position="319"/>
        <end position="332"/>
    </location>
</feature>
<dbReference type="PANTHER" id="PTHR13138">
    <property type="entry name" value="PROTEIN LIN1"/>
    <property type="match status" value="1"/>
</dbReference>
<dbReference type="AlphaFoldDB" id="A0AAN7YR39"/>
<feature type="compositionally biased region" description="Acidic residues" evidence="1">
    <location>
        <begin position="163"/>
        <end position="178"/>
    </location>
</feature>
<dbReference type="EMBL" id="JAVFKY010000005">
    <property type="protein sequence ID" value="KAK5576156.1"/>
    <property type="molecule type" value="Genomic_DNA"/>
</dbReference>